<protein>
    <recommendedName>
        <fullName evidence="1">F-box domain-containing protein</fullName>
    </recommendedName>
</protein>
<dbReference type="SMART" id="SM00256">
    <property type="entry name" value="FBOX"/>
    <property type="match status" value="1"/>
</dbReference>
<keyword evidence="3" id="KW-1185">Reference proteome</keyword>
<dbReference type="Gene3D" id="1.20.1280.50">
    <property type="match status" value="1"/>
</dbReference>
<evidence type="ECO:0000313" key="2">
    <source>
        <dbReference type="EMBL" id="TKA28377.1"/>
    </source>
</evidence>
<dbReference type="Proteomes" id="UP000308549">
    <property type="component" value="Unassembled WGS sequence"/>
</dbReference>
<proteinExistence type="predicted"/>
<feature type="domain" description="F-box" evidence="1">
    <location>
        <begin position="43"/>
        <end position="89"/>
    </location>
</feature>
<comment type="caution">
    <text evidence="2">The sequence shown here is derived from an EMBL/GenBank/DDBJ whole genome shotgun (WGS) entry which is preliminary data.</text>
</comment>
<dbReference type="OrthoDB" id="3945293at2759"/>
<dbReference type="CDD" id="cd09917">
    <property type="entry name" value="F-box_SF"/>
    <property type="match status" value="1"/>
</dbReference>
<accession>A0A4U0U0S6</accession>
<name>A0A4U0U0S6_9PEZI</name>
<dbReference type="AlphaFoldDB" id="A0A4U0U0S6"/>
<dbReference type="EMBL" id="NAJL01000018">
    <property type="protein sequence ID" value="TKA28377.1"/>
    <property type="molecule type" value="Genomic_DNA"/>
</dbReference>
<organism evidence="2 3">
    <name type="scientific">Salinomyces thailandicus</name>
    <dbReference type="NCBI Taxonomy" id="706561"/>
    <lineage>
        <taxon>Eukaryota</taxon>
        <taxon>Fungi</taxon>
        <taxon>Dikarya</taxon>
        <taxon>Ascomycota</taxon>
        <taxon>Pezizomycotina</taxon>
        <taxon>Dothideomycetes</taxon>
        <taxon>Dothideomycetidae</taxon>
        <taxon>Mycosphaerellales</taxon>
        <taxon>Teratosphaeriaceae</taxon>
        <taxon>Salinomyces</taxon>
    </lineage>
</organism>
<dbReference type="InterPro" id="IPR036047">
    <property type="entry name" value="F-box-like_dom_sf"/>
</dbReference>
<sequence length="464" mass="53083">MDSIIDIFQHLDAVSRRNTLTQLVPLLRQDEVSTLSTLITEHNDPLNRLPLELVIMVFERLPMLDTWRLQLVCKNWHHILSKDRLQATAIGRYDTHDEDDSANTIDPPVKVKVRHWQAMRQGRPFYLAHINDTPCKLGRPPRVALKRDTIAYVRQQDGMAREVVTRNLLTGRTNVFTGLGRETVQAFDLSSSLIAFVTHAGMLYTAKHRHNEHHMTSCRLPSSAVSALSTSKDKVLLLLPSGDSSSFHNTIACYDTWTGELRAFEFASQTIEVEKQWLTLKADKLLYDAAEDSIDIFSSERPREREVVARTRVDPDYGNSIELRWVGHMRFVACSTRKHGIVQPIAQGQISVQQLDVDSTSVVDVLPTGDRATYELRLPRNGRHGGMDTIRFNRRTATLFVQGEEPGEASFIRQGCDLWTDYRPHQTFSHIDHALSWKDTYTTHQTRSQFRTFAPRHAVLRPQE</sequence>
<gene>
    <name evidence="2" type="ORF">B0A50_03844</name>
</gene>
<dbReference type="InterPro" id="IPR001810">
    <property type="entry name" value="F-box_dom"/>
</dbReference>
<dbReference type="PROSITE" id="PS50181">
    <property type="entry name" value="FBOX"/>
    <property type="match status" value="1"/>
</dbReference>
<evidence type="ECO:0000259" key="1">
    <source>
        <dbReference type="PROSITE" id="PS50181"/>
    </source>
</evidence>
<dbReference type="Pfam" id="PF00646">
    <property type="entry name" value="F-box"/>
    <property type="match status" value="1"/>
</dbReference>
<reference evidence="2 3" key="1">
    <citation type="submission" date="2017-03" db="EMBL/GenBank/DDBJ databases">
        <title>Genomes of endolithic fungi from Antarctica.</title>
        <authorList>
            <person name="Coleine C."/>
            <person name="Masonjones S."/>
            <person name="Stajich J.E."/>
        </authorList>
    </citation>
    <scope>NUCLEOTIDE SEQUENCE [LARGE SCALE GENOMIC DNA]</scope>
    <source>
        <strain evidence="2 3">CCFEE 6315</strain>
    </source>
</reference>
<evidence type="ECO:0000313" key="3">
    <source>
        <dbReference type="Proteomes" id="UP000308549"/>
    </source>
</evidence>
<dbReference type="SUPFAM" id="SSF81383">
    <property type="entry name" value="F-box domain"/>
    <property type="match status" value="1"/>
</dbReference>